<dbReference type="EMBL" id="CAUYUJ010018531">
    <property type="protein sequence ID" value="CAK0884327.1"/>
    <property type="molecule type" value="Genomic_DNA"/>
</dbReference>
<reference evidence="2" key="1">
    <citation type="submission" date="2023-10" db="EMBL/GenBank/DDBJ databases">
        <authorList>
            <person name="Chen Y."/>
            <person name="Shah S."/>
            <person name="Dougan E. K."/>
            <person name="Thang M."/>
            <person name="Chan C."/>
        </authorList>
    </citation>
    <scope>NUCLEOTIDE SEQUENCE [LARGE SCALE GENOMIC DNA]</scope>
</reference>
<protein>
    <submittedName>
        <fullName evidence="2">Uncharacterized protein</fullName>
    </submittedName>
</protein>
<evidence type="ECO:0000256" key="1">
    <source>
        <dbReference type="SAM" id="MobiDB-lite"/>
    </source>
</evidence>
<organism evidence="2 3">
    <name type="scientific">Prorocentrum cordatum</name>
    <dbReference type="NCBI Taxonomy" id="2364126"/>
    <lineage>
        <taxon>Eukaryota</taxon>
        <taxon>Sar</taxon>
        <taxon>Alveolata</taxon>
        <taxon>Dinophyceae</taxon>
        <taxon>Prorocentrales</taxon>
        <taxon>Prorocentraceae</taxon>
        <taxon>Prorocentrum</taxon>
    </lineage>
</organism>
<feature type="region of interest" description="Disordered" evidence="1">
    <location>
        <begin position="153"/>
        <end position="173"/>
    </location>
</feature>
<comment type="caution">
    <text evidence="2">The sequence shown here is derived from an EMBL/GenBank/DDBJ whole genome shotgun (WGS) entry which is preliminary data.</text>
</comment>
<name>A0ABN9WDB3_9DINO</name>
<evidence type="ECO:0000313" key="2">
    <source>
        <dbReference type="EMBL" id="CAK0884327.1"/>
    </source>
</evidence>
<feature type="region of interest" description="Disordered" evidence="1">
    <location>
        <begin position="190"/>
        <end position="210"/>
    </location>
</feature>
<evidence type="ECO:0000313" key="3">
    <source>
        <dbReference type="Proteomes" id="UP001189429"/>
    </source>
</evidence>
<accession>A0ABN9WDB3</accession>
<sequence length="210" mass="23238">MPVDIQLKFTAFRRQLDQDDGFQRFVEHFGILSGERPGDKEREAEGASLFDNALRRGESITDYVLRRDAKIGLAEVYGLQLADSVLARLLEEGANLSPQNRIDMCTLAGGKLDHRSIRETLLKLDIREKGVLSTSQAMSVETFVTEEVFEGSSSASAGPVDVSSRFAEPPDDAFELPEEGAEAFLSALEEQELLGNEGRTRDAHGRRHGR</sequence>
<gene>
    <name evidence="2" type="ORF">PCOR1329_LOCUS66302</name>
</gene>
<keyword evidence="3" id="KW-1185">Reference proteome</keyword>
<proteinExistence type="predicted"/>
<dbReference type="Proteomes" id="UP001189429">
    <property type="component" value="Unassembled WGS sequence"/>
</dbReference>